<protein>
    <submittedName>
        <fullName evidence="2">Uncharacterized protein</fullName>
    </submittedName>
</protein>
<sequence length="75" mass="8040">MNIAQEQTAHDLPNELGKHHQDGSAEQQIAHPIKPKQIDCRCPDPDTKTVIKTLNGNDVVNNKKDGTASVSGSPG</sequence>
<dbReference type="AlphaFoldDB" id="A0A834IRV3"/>
<dbReference type="Proteomes" id="UP000625711">
    <property type="component" value="Unassembled WGS sequence"/>
</dbReference>
<evidence type="ECO:0000313" key="3">
    <source>
        <dbReference type="Proteomes" id="UP000625711"/>
    </source>
</evidence>
<keyword evidence="3" id="KW-1185">Reference proteome</keyword>
<name>A0A834IRV3_RHYFE</name>
<dbReference type="EMBL" id="JAACXV010000150">
    <property type="protein sequence ID" value="KAF7282925.1"/>
    <property type="molecule type" value="Genomic_DNA"/>
</dbReference>
<organism evidence="2 3">
    <name type="scientific">Rhynchophorus ferrugineus</name>
    <name type="common">Red palm weevil</name>
    <name type="synonym">Curculio ferrugineus</name>
    <dbReference type="NCBI Taxonomy" id="354439"/>
    <lineage>
        <taxon>Eukaryota</taxon>
        <taxon>Metazoa</taxon>
        <taxon>Ecdysozoa</taxon>
        <taxon>Arthropoda</taxon>
        <taxon>Hexapoda</taxon>
        <taxon>Insecta</taxon>
        <taxon>Pterygota</taxon>
        <taxon>Neoptera</taxon>
        <taxon>Endopterygota</taxon>
        <taxon>Coleoptera</taxon>
        <taxon>Polyphaga</taxon>
        <taxon>Cucujiformia</taxon>
        <taxon>Curculionidae</taxon>
        <taxon>Dryophthorinae</taxon>
        <taxon>Rhynchophorus</taxon>
    </lineage>
</organism>
<proteinExistence type="predicted"/>
<evidence type="ECO:0000313" key="2">
    <source>
        <dbReference type="EMBL" id="KAF7282925.1"/>
    </source>
</evidence>
<evidence type="ECO:0000256" key="1">
    <source>
        <dbReference type="SAM" id="MobiDB-lite"/>
    </source>
</evidence>
<feature type="compositionally biased region" description="Basic and acidic residues" evidence="1">
    <location>
        <begin position="8"/>
        <end position="23"/>
    </location>
</feature>
<gene>
    <name evidence="2" type="ORF">GWI33_001782</name>
</gene>
<accession>A0A834IRV3</accession>
<feature type="region of interest" description="Disordered" evidence="1">
    <location>
        <begin position="1"/>
        <end position="41"/>
    </location>
</feature>
<reference evidence="2" key="1">
    <citation type="submission" date="2020-08" db="EMBL/GenBank/DDBJ databases">
        <title>Genome sequencing and assembly of the red palm weevil Rhynchophorus ferrugineus.</title>
        <authorList>
            <person name="Dias G.B."/>
            <person name="Bergman C.M."/>
            <person name="Manee M."/>
        </authorList>
    </citation>
    <scope>NUCLEOTIDE SEQUENCE</scope>
    <source>
        <strain evidence="2">AA-2017</strain>
        <tissue evidence="2">Whole larva</tissue>
    </source>
</reference>
<comment type="caution">
    <text evidence="2">The sequence shown here is derived from an EMBL/GenBank/DDBJ whole genome shotgun (WGS) entry which is preliminary data.</text>
</comment>